<dbReference type="GO" id="GO:0016020">
    <property type="term" value="C:membrane"/>
    <property type="evidence" value="ECO:0007669"/>
    <property type="project" value="UniProtKB-SubCell"/>
</dbReference>
<evidence type="ECO:0000256" key="4">
    <source>
        <dbReference type="ARBA" id="ARBA00023136"/>
    </source>
</evidence>
<feature type="transmembrane region" description="Helical" evidence="5">
    <location>
        <begin position="317"/>
        <end position="337"/>
    </location>
</feature>
<keyword evidence="3 5" id="KW-1133">Transmembrane helix</keyword>
<dbReference type="OMA" id="GWKDPTM"/>
<dbReference type="EMBL" id="PRFC01000026">
    <property type="protein sequence ID" value="PWV15968.1"/>
    <property type="molecule type" value="Genomic_DNA"/>
</dbReference>
<dbReference type="PANTHER" id="PTHR11132">
    <property type="entry name" value="SOLUTE CARRIER FAMILY 35"/>
    <property type="match status" value="1"/>
</dbReference>
<organism evidence="6 7">
    <name type="scientific">Trypanosoma cruzi</name>
    <dbReference type="NCBI Taxonomy" id="5693"/>
    <lineage>
        <taxon>Eukaryota</taxon>
        <taxon>Discoba</taxon>
        <taxon>Euglenozoa</taxon>
        <taxon>Kinetoplastea</taxon>
        <taxon>Metakinetoplastina</taxon>
        <taxon>Trypanosomatida</taxon>
        <taxon>Trypanosomatidae</taxon>
        <taxon>Trypanosoma</taxon>
        <taxon>Schizotrypanum</taxon>
    </lineage>
</organism>
<dbReference type="VEuPathDB" id="TriTrypDB:TcCLB.506793.40"/>
<keyword evidence="4 5" id="KW-0472">Membrane</keyword>
<feature type="transmembrane region" description="Helical" evidence="5">
    <location>
        <begin position="252"/>
        <end position="272"/>
    </location>
</feature>
<evidence type="ECO:0000256" key="5">
    <source>
        <dbReference type="SAM" id="Phobius"/>
    </source>
</evidence>
<comment type="caution">
    <text evidence="6">The sequence shown here is derived from an EMBL/GenBank/DDBJ whole genome shotgun (WGS) entry which is preliminary data.</text>
</comment>
<evidence type="ECO:0000256" key="2">
    <source>
        <dbReference type="ARBA" id="ARBA00022692"/>
    </source>
</evidence>
<feature type="transmembrane region" description="Helical" evidence="5">
    <location>
        <begin position="133"/>
        <end position="151"/>
    </location>
</feature>
<name>A0A2V2X574_TRYCR</name>
<evidence type="ECO:0000256" key="3">
    <source>
        <dbReference type="ARBA" id="ARBA00022989"/>
    </source>
</evidence>
<dbReference type="OrthoDB" id="417037at2759"/>
<feature type="transmembrane region" description="Helical" evidence="5">
    <location>
        <begin position="197"/>
        <end position="214"/>
    </location>
</feature>
<dbReference type="InterPro" id="IPR050186">
    <property type="entry name" value="TPT_transporter"/>
</dbReference>
<feature type="transmembrane region" description="Helical" evidence="5">
    <location>
        <begin position="171"/>
        <end position="190"/>
    </location>
</feature>
<protein>
    <submittedName>
        <fullName evidence="6">Putative UDP-glucuronic acid/UDP-N-acetylgalactosamine transporter</fullName>
    </submittedName>
</protein>
<dbReference type="VEuPathDB" id="TriTrypDB:ECC02_006125"/>
<sequence>MVQDAVVEKEFFLDPVKRHGNEITNEIFSISVNNIISSNYSEGYILKSTLYNQKVKGFTLLEMTSKTASGKLKLASSFLFAIMSVSIMMLTKTILTEFNFHCFIFVGFLQYVTTMDVLLLRRCIGSIHFPLKGFVRIVLVELFPLPMVFMFNTLTGLGATQSLNMPLFVLLRRLSIFLTLLGEVIFLGYNHGWETRIAVILMIIGAFIVTSFEVSVPVRGIVFVLFNDVLTALNGILTRMKMDENQFSSEGIMFYTNAFAACCTGIMLLFDFRWEWTDLMHFDGWTPIFITFLIINAFSGFGITYATYLCTKLNSPLTVSMIGAGKNVFTSYVGMLFRDYTFSIPSFIGINISVLGCLLYSHREFVRIMRRQEDGDLTHSEQCVAKRENP</sequence>
<dbReference type="SMR" id="A0A2V2X574"/>
<feature type="transmembrane region" description="Helical" evidence="5">
    <location>
        <begin position="220"/>
        <end position="240"/>
    </location>
</feature>
<feature type="transmembrane region" description="Helical" evidence="5">
    <location>
        <begin position="98"/>
        <end position="121"/>
    </location>
</feature>
<dbReference type="VEuPathDB" id="TriTrypDB:TcCL_ESM09938"/>
<evidence type="ECO:0000313" key="6">
    <source>
        <dbReference type="EMBL" id="PWV15968.1"/>
    </source>
</evidence>
<feature type="transmembrane region" description="Helical" evidence="5">
    <location>
        <begin position="343"/>
        <end position="361"/>
    </location>
</feature>
<evidence type="ECO:0000256" key="1">
    <source>
        <dbReference type="ARBA" id="ARBA00004141"/>
    </source>
</evidence>
<dbReference type="VEuPathDB" id="TriTrypDB:TCSYLVIO_001954"/>
<dbReference type="Proteomes" id="UP000246078">
    <property type="component" value="Unassembled WGS sequence"/>
</dbReference>
<accession>A0A2V2X574</accession>
<dbReference type="VEuPathDB" id="TriTrypDB:Tc_MARK_739"/>
<dbReference type="AlphaFoldDB" id="A0A2V2X574"/>
<feature type="transmembrane region" description="Helical" evidence="5">
    <location>
        <begin position="284"/>
        <end position="305"/>
    </location>
</feature>
<dbReference type="SUPFAM" id="SSF103481">
    <property type="entry name" value="Multidrug resistance efflux transporter EmrE"/>
    <property type="match status" value="1"/>
</dbReference>
<dbReference type="VEuPathDB" id="TriTrypDB:TcBrA4_0044010"/>
<dbReference type="InterPro" id="IPR037185">
    <property type="entry name" value="EmrE-like"/>
</dbReference>
<dbReference type="VEuPathDB" id="TriTrypDB:TCDM_07046"/>
<dbReference type="VEuPathDB" id="TriTrypDB:TcCLB.510611.20"/>
<keyword evidence="2 5" id="KW-0812">Transmembrane</keyword>
<gene>
    <name evidence="6" type="ORF">C3747_26g212</name>
</gene>
<reference evidence="6 7" key="1">
    <citation type="journal article" date="2018" name="Microb. Genom.">
        <title>Expanding an expanded genome: long-read sequencing of Trypanosoma cruzi.</title>
        <authorList>
            <person name="Berna L."/>
            <person name="Rodriguez M."/>
            <person name="Chiribao M.L."/>
            <person name="Parodi-Talice A."/>
            <person name="Pita S."/>
            <person name="Rijo G."/>
            <person name="Alvarez-Valin F."/>
            <person name="Robello C."/>
        </authorList>
    </citation>
    <scope>NUCLEOTIDE SEQUENCE [LARGE SCALE GENOMIC DNA]</scope>
    <source>
        <strain evidence="6 7">TCC</strain>
    </source>
</reference>
<comment type="subcellular location">
    <subcellularLocation>
        <location evidence="1">Membrane</location>
        <topology evidence="1">Multi-pass membrane protein</topology>
    </subcellularLocation>
</comment>
<dbReference type="VEuPathDB" id="TriTrypDB:TcG_06749"/>
<dbReference type="VEuPathDB" id="TriTrypDB:C4B63_56g54"/>
<proteinExistence type="predicted"/>
<feature type="transmembrane region" description="Helical" evidence="5">
    <location>
        <begin position="72"/>
        <end position="92"/>
    </location>
</feature>
<evidence type="ECO:0000313" key="7">
    <source>
        <dbReference type="Proteomes" id="UP000246078"/>
    </source>
</evidence>
<dbReference type="VEuPathDB" id="TriTrypDB:C3747_26g212"/>
<dbReference type="VEuPathDB" id="TriTrypDB:BCY84_17289"/>